<proteinExistence type="predicted"/>
<organism evidence="1 2">
    <name type="scientific">Vibrio agarivorans</name>
    <dbReference type="NCBI Taxonomy" id="153622"/>
    <lineage>
        <taxon>Bacteria</taxon>
        <taxon>Pseudomonadati</taxon>
        <taxon>Pseudomonadota</taxon>
        <taxon>Gammaproteobacteria</taxon>
        <taxon>Vibrionales</taxon>
        <taxon>Vibrionaceae</taxon>
        <taxon>Vibrio</taxon>
    </lineage>
</organism>
<evidence type="ECO:0000313" key="1">
    <source>
        <dbReference type="EMBL" id="MDN2483335.1"/>
    </source>
</evidence>
<dbReference type="RefSeq" id="WP_289963395.1">
    <property type="nucleotide sequence ID" value="NZ_JAUEOZ010000002.1"/>
</dbReference>
<comment type="caution">
    <text evidence="1">The sequence shown here is derived from an EMBL/GenBank/DDBJ whole genome shotgun (WGS) entry which is preliminary data.</text>
</comment>
<dbReference type="EMBL" id="JAUEOZ010000002">
    <property type="protein sequence ID" value="MDN2483335.1"/>
    <property type="molecule type" value="Genomic_DNA"/>
</dbReference>
<keyword evidence="2" id="KW-1185">Reference proteome</keyword>
<dbReference type="Proteomes" id="UP001169719">
    <property type="component" value="Unassembled WGS sequence"/>
</dbReference>
<gene>
    <name evidence="1" type="ORF">QWJ08_18485</name>
</gene>
<protein>
    <submittedName>
        <fullName evidence="1">Uncharacterized protein</fullName>
    </submittedName>
</protein>
<sequence>MNQLHKPIEELLANVSNQDKGRLSLKDLLDAEAKYLRTIERFLNYRFPQSNVTFSASDIDRDRMISIGLVDSNNEETTSVRQRISEQLIQEASQGLKESIDTLKSHIDSLCKSATLKGICVS</sequence>
<accession>A0ABT7Y5W0</accession>
<reference evidence="1" key="1">
    <citation type="submission" date="2024-05" db="EMBL/GenBank/DDBJ databases">
        <title>Genome Sequences of Four Agar- Degrading Marine Bacteria.</title>
        <authorList>
            <person name="Phillips E.K."/>
            <person name="Shaffer J.C."/>
            <person name="Henson M.W."/>
            <person name="Temperton B."/>
            <person name="Thrash C.J."/>
            <person name="Martin M.O."/>
        </authorList>
    </citation>
    <scope>NUCLEOTIDE SEQUENCE</scope>
    <source>
        <strain evidence="1">EKP203</strain>
    </source>
</reference>
<name>A0ABT7Y5W0_9VIBR</name>
<evidence type="ECO:0000313" key="2">
    <source>
        <dbReference type="Proteomes" id="UP001169719"/>
    </source>
</evidence>